<dbReference type="InterPro" id="IPR036388">
    <property type="entry name" value="WH-like_DNA-bd_sf"/>
</dbReference>
<protein>
    <submittedName>
        <fullName evidence="2">Uncharacterized protein</fullName>
    </submittedName>
</protein>
<organism evidence="2 3">
    <name type="scientific">Eragrostis curvula</name>
    <name type="common">weeping love grass</name>
    <dbReference type="NCBI Taxonomy" id="38414"/>
    <lineage>
        <taxon>Eukaryota</taxon>
        <taxon>Viridiplantae</taxon>
        <taxon>Streptophyta</taxon>
        <taxon>Embryophyta</taxon>
        <taxon>Tracheophyta</taxon>
        <taxon>Spermatophyta</taxon>
        <taxon>Magnoliopsida</taxon>
        <taxon>Liliopsida</taxon>
        <taxon>Poales</taxon>
        <taxon>Poaceae</taxon>
        <taxon>PACMAD clade</taxon>
        <taxon>Chloridoideae</taxon>
        <taxon>Eragrostideae</taxon>
        <taxon>Eragrostidinae</taxon>
        <taxon>Eragrostis</taxon>
    </lineage>
</organism>
<dbReference type="PANTHER" id="PTHR10804">
    <property type="entry name" value="PROTEASE FAMILY M24 METHIONYL AMINOPEPTIDASE, AMINOPEPTIDASE P"/>
    <property type="match status" value="1"/>
</dbReference>
<sequence length="328" mass="36837">MACHIGGFIATTAYTHVLRDSPTDAEEAVINAAINAKTNMVAQASPGTKISTFLQAFRSATYILEVRCYELKQFDTNGGNSNNEENFKANKIEELNDEHTSIYRLDVNDIDHLKGELLTHYYKIRANFRDLPFTARDLEKLRINLLDLKQAKMLKSYPVQYVKPGSLVAHIKATVFMKNDKLRSMTPHHRVGAKRNKMPGLPELSYCGKLPIGEESSSDIPKILDVSWNIHGQANEFYGANTLACVGSFGAYLFHQAGPHKDRKRVKVNLDEGWTKKILWEDPYVVLCDWCPVEGRILAIGRIDAVNKGEVVLLDCTKPAYEPVVALQ</sequence>
<dbReference type="Gramene" id="TVU19754">
    <property type="protein sequence ID" value="TVU19754"/>
    <property type="gene ID" value="EJB05_35925"/>
</dbReference>
<dbReference type="AlphaFoldDB" id="A0A5J9U887"/>
<comment type="similarity">
    <text evidence="1">Belongs to the peptidase M24 family.</text>
</comment>
<feature type="non-terminal residue" evidence="2">
    <location>
        <position position="328"/>
    </location>
</feature>
<feature type="non-terminal residue" evidence="2">
    <location>
        <position position="1"/>
    </location>
</feature>
<proteinExistence type="inferred from homology"/>
<dbReference type="OrthoDB" id="5876363at2759"/>
<comment type="caution">
    <text evidence="2">The sequence shown here is derived from an EMBL/GenBank/DDBJ whole genome shotgun (WGS) entry which is preliminary data.</text>
</comment>
<dbReference type="EMBL" id="RWGY01000029">
    <property type="protein sequence ID" value="TVU19754.1"/>
    <property type="molecule type" value="Genomic_DNA"/>
</dbReference>
<keyword evidence="3" id="KW-1185">Reference proteome</keyword>
<reference evidence="2 3" key="1">
    <citation type="journal article" date="2019" name="Sci. Rep.">
        <title>A high-quality genome of Eragrostis curvula grass provides insights into Poaceae evolution and supports new strategies to enhance forage quality.</title>
        <authorList>
            <person name="Carballo J."/>
            <person name="Santos B.A.C.M."/>
            <person name="Zappacosta D."/>
            <person name="Garbus I."/>
            <person name="Selva J.P."/>
            <person name="Gallo C.A."/>
            <person name="Diaz A."/>
            <person name="Albertini E."/>
            <person name="Caccamo M."/>
            <person name="Echenique V."/>
        </authorList>
    </citation>
    <scope>NUCLEOTIDE SEQUENCE [LARGE SCALE GENOMIC DNA]</scope>
    <source>
        <strain evidence="3">cv. Victoria</strain>
        <tissue evidence="2">Leaf</tissue>
    </source>
</reference>
<accession>A0A5J9U887</accession>
<dbReference type="PANTHER" id="PTHR10804:SF11">
    <property type="entry name" value="PROLIFERATION-ASSOCIATED PROTEIN 2G4"/>
    <property type="match status" value="1"/>
</dbReference>
<name>A0A5J9U887_9POAL</name>
<dbReference type="InterPro" id="IPR047113">
    <property type="entry name" value="PA2G4/ARX1"/>
</dbReference>
<gene>
    <name evidence="2" type="ORF">EJB05_35925</name>
</gene>
<dbReference type="Proteomes" id="UP000324897">
    <property type="component" value="Chromosome 7"/>
</dbReference>
<dbReference type="Gene3D" id="3.90.230.10">
    <property type="entry name" value="Creatinase/methionine aminopeptidase superfamily"/>
    <property type="match status" value="1"/>
</dbReference>
<evidence type="ECO:0000256" key="1">
    <source>
        <dbReference type="ARBA" id="ARBA00007319"/>
    </source>
</evidence>
<dbReference type="InterPro" id="IPR036005">
    <property type="entry name" value="Creatinase/aminopeptidase-like"/>
</dbReference>
<dbReference type="Gene3D" id="1.10.10.10">
    <property type="entry name" value="Winged helix-like DNA-binding domain superfamily/Winged helix DNA-binding domain"/>
    <property type="match status" value="1"/>
</dbReference>
<evidence type="ECO:0000313" key="2">
    <source>
        <dbReference type="EMBL" id="TVU19754.1"/>
    </source>
</evidence>
<evidence type="ECO:0000313" key="3">
    <source>
        <dbReference type="Proteomes" id="UP000324897"/>
    </source>
</evidence>